<evidence type="ECO:0000313" key="1">
    <source>
        <dbReference type="EMBL" id="GMT28668.1"/>
    </source>
</evidence>
<dbReference type="AlphaFoldDB" id="A0AAV5WAV8"/>
<reference evidence="1" key="1">
    <citation type="submission" date="2023-10" db="EMBL/GenBank/DDBJ databases">
        <title>Genome assembly of Pristionchus species.</title>
        <authorList>
            <person name="Yoshida K."/>
            <person name="Sommer R.J."/>
        </authorList>
    </citation>
    <scope>NUCLEOTIDE SEQUENCE</scope>
    <source>
        <strain evidence="1">RS5133</strain>
    </source>
</reference>
<accession>A0AAV5WAV8</accession>
<keyword evidence="2" id="KW-1185">Reference proteome</keyword>
<gene>
    <name evidence="1" type="ORF">PFISCL1PPCAC_19965</name>
</gene>
<name>A0AAV5WAV8_9BILA</name>
<dbReference type="EMBL" id="BTSY01000005">
    <property type="protein sequence ID" value="GMT28668.1"/>
    <property type="molecule type" value="Genomic_DNA"/>
</dbReference>
<organism evidence="1 2">
    <name type="scientific">Pristionchus fissidentatus</name>
    <dbReference type="NCBI Taxonomy" id="1538716"/>
    <lineage>
        <taxon>Eukaryota</taxon>
        <taxon>Metazoa</taxon>
        <taxon>Ecdysozoa</taxon>
        <taxon>Nematoda</taxon>
        <taxon>Chromadorea</taxon>
        <taxon>Rhabditida</taxon>
        <taxon>Rhabditina</taxon>
        <taxon>Diplogasteromorpha</taxon>
        <taxon>Diplogasteroidea</taxon>
        <taxon>Neodiplogasteridae</taxon>
        <taxon>Pristionchus</taxon>
    </lineage>
</organism>
<protein>
    <submittedName>
        <fullName evidence="1">Uncharacterized protein</fullName>
    </submittedName>
</protein>
<evidence type="ECO:0000313" key="2">
    <source>
        <dbReference type="Proteomes" id="UP001432322"/>
    </source>
</evidence>
<sequence>MILQKSMMLFHLLEKEDYVTFASDVQKLTCSEQSGLVADLMSAVSGSFTRDASTDLEKALEIVVSIGSPLCRMLPLVNLAIDSKFDNLTKILLDALTRDFTQLHPQQKEWIKWDVVVKVDREIIKELDEEEEQLWRTGSFVDTRLTTWITFCDLINSAYFMRGSLIIRCYRSMSPLLVEYLSRIDPLSPIIVALSKQPFIFSPQYVISELADRITQFLSRKWALKRRNYVGILVTSLEFMEGMLKNEGTIIFLPQMERLLVALLPTLNDYAIGEKRRKNVRAFQSLFLSFSRNHQPLLLKRIIRLIKDQIVKVDAEAQILSFLVDLYRQQLVLRGVIDEEYSSCLAEFWAVVFIKYDDCSHASMFYQSLFLLAGLQARMNHRLPLLKDVKVRVLTPLQHQLSDYLQLRRLQDKTDGEGENIDLSFLPQVEDDSLVRLNISLRVMKDTFHHIHQALIMCK</sequence>
<dbReference type="Proteomes" id="UP001432322">
    <property type="component" value="Unassembled WGS sequence"/>
</dbReference>
<comment type="caution">
    <text evidence="1">The sequence shown here is derived from an EMBL/GenBank/DDBJ whole genome shotgun (WGS) entry which is preliminary data.</text>
</comment>
<proteinExistence type="predicted"/>